<reference evidence="2" key="1">
    <citation type="submission" date="2022-01" db="EMBL/GenBank/DDBJ databases">
        <authorList>
            <person name="King R."/>
        </authorList>
    </citation>
    <scope>NUCLEOTIDE SEQUENCE</scope>
</reference>
<feature type="domain" description="Myb/SANT-like DNA-binding" evidence="1">
    <location>
        <begin position="109"/>
        <end position="178"/>
    </location>
</feature>
<dbReference type="InterPro" id="IPR044822">
    <property type="entry name" value="Myb_DNA-bind_4"/>
</dbReference>
<organism evidence="2 3">
    <name type="scientific">Ceutorhynchus assimilis</name>
    <name type="common">cabbage seed weevil</name>
    <dbReference type="NCBI Taxonomy" id="467358"/>
    <lineage>
        <taxon>Eukaryota</taxon>
        <taxon>Metazoa</taxon>
        <taxon>Ecdysozoa</taxon>
        <taxon>Arthropoda</taxon>
        <taxon>Hexapoda</taxon>
        <taxon>Insecta</taxon>
        <taxon>Pterygota</taxon>
        <taxon>Neoptera</taxon>
        <taxon>Endopterygota</taxon>
        <taxon>Coleoptera</taxon>
        <taxon>Polyphaga</taxon>
        <taxon>Cucujiformia</taxon>
        <taxon>Curculionidae</taxon>
        <taxon>Ceutorhynchinae</taxon>
        <taxon>Ceutorhynchus</taxon>
    </lineage>
</organism>
<dbReference type="Gene3D" id="1.10.10.60">
    <property type="entry name" value="Homeodomain-like"/>
    <property type="match status" value="1"/>
</dbReference>
<gene>
    <name evidence="2" type="ORF">CEUTPL_LOCUS3244</name>
</gene>
<dbReference type="Proteomes" id="UP001152799">
    <property type="component" value="Chromosome 11"/>
</dbReference>
<evidence type="ECO:0000313" key="2">
    <source>
        <dbReference type="EMBL" id="CAG9762566.1"/>
    </source>
</evidence>
<dbReference type="AlphaFoldDB" id="A0A9N9MH57"/>
<name>A0A9N9MH57_9CUCU</name>
<evidence type="ECO:0000259" key="1">
    <source>
        <dbReference type="Pfam" id="PF13837"/>
    </source>
</evidence>
<proteinExistence type="predicted"/>
<dbReference type="Pfam" id="PF13837">
    <property type="entry name" value="Myb_DNA-bind_4"/>
    <property type="match status" value="1"/>
</dbReference>
<keyword evidence="3" id="KW-1185">Reference proteome</keyword>
<protein>
    <recommendedName>
        <fullName evidence="1">Myb/SANT-like DNA-binding domain-containing protein</fullName>
    </recommendedName>
</protein>
<dbReference type="EMBL" id="OU892287">
    <property type="protein sequence ID" value="CAG9762566.1"/>
    <property type="molecule type" value="Genomic_DNA"/>
</dbReference>
<sequence length="190" mass="22313">MGENLEITYDFKDNFYTVVGNGEFHYRLQNDSDFSDEYFASLTKKNYFPIDSVDSQGCQQKSNNQCDIGNKQNTGFGASCDPTPSTSTDFQSLWSSCSDIETNPKTEFKWTKQVTLLLLNLYKEKNEQFRNSKIKNKDIWSKILKEFQNKGYIVTIDLLDRKFRNMKKTYKDNKDKKKDYWGIIHNMGIF</sequence>
<dbReference type="OrthoDB" id="6346437at2759"/>
<evidence type="ECO:0000313" key="3">
    <source>
        <dbReference type="Proteomes" id="UP001152799"/>
    </source>
</evidence>
<accession>A0A9N9MH57</accession>